<evidence type="ECO:0000313" key="3">
    <source>
        <dbReference type="Proteomes" id="UP000691718"/>
    </source>
</evidence>
<dbReference type="EMBL" id="CAJQZP010000945">
    <property type="protein sequence ID" value="CAG5000780.1"/>
    <property type="molecule type" value="Genomic_DNA"/>
</dbReference>
<feature type="compositionally biased region" description="Polar residues" evidence="1">
    <location>
        <begin position="71"/>
        <end position="81"/>
    </location>
</feature>
<comment type="caution">
    <text evidence="2">The sequence shown here is derived from an EMBL/GenBank/DDBJ whole genome shotgun (WGS) entry which is preliminary data.</text>
</comment>
<evidence type="ECO:0000313" key="2">
    <source>
        <dbReference type="EMBL" id="CAG5000780.1"/>
    </source>
</evidence>
<dbReference type="Proteomes" id="UP000691718">
    <property type="component" value="Unassembled WGS sequence"/>
</dbReference>
<dbReference type="AlphaFoldDB" id="A0A8S3X6L8"/>
<proteinExistence type="predicted"/>
<protein>
    <submittedName>
        <fullName evidence="2">(apollo) hypothetical protein</fullName>
    </submittedName>
</protein>
<feature type="compositionally biased region" description="Basic residues" evidence="1">
    <location>
        <begin position="95"/>
        <end position="105"/>
    </location>
</feature>
<feature type="region of interest" description="Disordered" evidence="1">
    <location>
        <begin position="95"/>
        <end position="114"/>
    </location>
</feature>
<name>A0A8S3X6L8_PARAO</name>
<organism evidence="2 3">
    <name type="scientific">Parnassius apollo</name>
    <name type="common">Apollo butterfly</name>
    <name type="synonym">Papilio apollo</name>
    <dbReference type="NCBI Taxonomy" id="110799"/>
    <lineage>
        <taxon>Eukaryota</taxon>
        <taxon>Metazoa</taxon>
        <taxon>Ecdysozoa</taxon>
        <taxon>Arthropoda</taxon>
        <taxon>Hexapoda</taxon>
        <taxon>Insecta</taxon>
        <taxon>Pterygota</taxon>
        <taxon>Neoptera</taxon>
        <taxon>Endopterygota</taxon>
        <taxon>Lepidoptera</taxon>
        <taxon>Glossata</taxon>
        <taxon>Ditrysia</taxon>
        <taxon>Papilionoidea</taxon>
        <taxon>Papilionidae</taxon>
        <taxon>Parnassiinae</taxon>
        <taxon>Parnassini</taxon>
        <taxon>Parnassius</taxon>
        <taxon>Parnassius</taxon>
    </lineage>
</organism>
<sequence>MSDCEDDLNVQLFDQYSTAIIELEKRRRELEEVEESGSLLLPNTKTTSKSYTIAPIVARRVDDSMSKDSETTPSKRTTTEIARSGSKVKRALFLKASSKSKKRRASTSDEDDEDIVQILGIR</sequence>
<gene>
    <name evidence="2" type="ORF">PAPOLLO_LOCUS13790</name>
</gene>
<reference evidence="2" key="1">
    <citation type="submission" date="2021-04" db="EMBL/GenBank/DDBJ databases">
        <authorList>
            <person name="Tunstrom K."/>
        </authorList>
    </citation>
    <scope>NUCLEOTIDE SEQUENCE</scope>
</reference>
<evidence type="ECO:0000256" key="1">
    <source>
        <dbReference type="SAM" id="MobiDB-lite"/>
    </source>
</evidence>
<feature type="region of interest" description="Disordered" evidence="1">
    <location>
        <begin position="63"/>
        <end position="84"/>
    </location>
</feature>
<accession>A0A8S3X6L8</accession>
<keyword evidence="3" id="KW-1185">Reference proteome</keyword>